<dbReference type="PROSITE" id="PS50203">
    <property type="entry name" value="CALPAIN_CAT"/>
    <property type="match status" value="2"/>
</dbReference>
<keyword evidence="4 9" id="KW-0863">Zinc-finger</keyword>
<feature type="compositionally biased region" description="Basic residues" evidence="11">
    <location>
        <begin position="1371"/>
        <end position="1380"/>
    </location>
</feature>
<dbReference type="SUPFAM" id="SSF54001">
    <property type="entry name" value="Cysteine proteinases"/>
    <property type="match status" value="2"/>
</dbReference>
<dbReference type="PANTHER" id="PTHR10183:SF379">
    <property type="entry name" value="CALPAIN-5"/>
    <property type="match status" value="1"/>
</dbReference>
<evidence type="ECO:0000256" key="11">
    <source>
        <dbReference type="SAM" id="MobiDB-lite"/>
    </source>
</evidence>
<dbReference type="EMBL" id="SSOP01000199">
    <property type="protein sequence ID" value="KAB5590082.1"/>
    <property type="molecule type" value="Genomic_DNA"/>
</dbReference>
<feature type="compositionally biased region" description="Low complexity" evidence="11">
    <location>
        <begin position="1346"/>
        <end position="1361"/>
    </location>
</feature>
<evidence type="ECO:0000313" key="14">
    <source>
        <dbReference type="EMBL" id="KAB5590082.1"/>
    </source>
</evidence>
<dbReference type="PROSITE" id="PS50135">
    <property type="entry name" value="ZF_ZZ_2"/>
    <property type="match status" value="1"/>
</dbReference>
<dbReference type="OrthoDB" id="424753at2759"/>
<dbReference type="Gene3D" id="3.90.70.10">
    <property type="entry name" value="Cysteine proteinases"/>
    <property type="match status" value="2"/>
</dbReference>
<dbReference type="InterPro" id="IPR043145">
    <property type="entry name" value="Znf_ZZ_sf"/>
</dbReference>
<dbReference type="GO" id="GO:0008270">
    <property type="term" value="F:zinc ion binding"/>
    <property type="evidence" value="ECO:0007669"/>
    <property type="project" value="UniProtKB-KW"/>
</dbReference>
<dbReference type="InterPro" id="IPR022684">
    <property type="entry name" value="Calpain_cysteine_protease"/>
</dbReference>
<evidence type="ECO:0000256" key="9">
    <source>
        <dbReference type="PROSITE-ProRule" id="PRU00228"/>
    </source>
</evidence>
<feature type="active site" evidence="10">
    <location>
        <position position="350"/>
    </location>
</feature>
<feature type="domain" description="Calpain catalytic" evidence="13">
    <location>
        <begin position="66"/>
        <end position="409"/>
    </location>
</feature>
<dbReference type="GO" id="GO:0006508">
    <property type="term" value="P:proteolysis"/>
    <property type="evidence" value="ECO:0007669"/>
    <property type="project" value="UniProtKB-KW"/>
</dbReference>
<keyword evidence="5 10" id="KW-0378">Hydrolase</keyword>
<comment type="similarity">
    <text evidence="1">Belongs to the peptidase C2 family.</text>
</comment>
<evidence type="ECO:0000256" key="3">
    <source>
        <dbReference type="ARBA" id="ARBA00022723"/>
    </source>
</evidence>
<feature type="active site" evidence="8 10">
    <location>
        <position position="1059"/>
    </location>
</feature>
<evidence type="ECO:0000256" key="10">
    <source>
        <dbReference type="PROSITE-ProRule" id="PRU00239"/>
    </source>
</evidence>
<protein>
    <recommendedName>
        <fullName evidence="16">Calpain catalytic domain-containing protein</fullName>
    </recommendedName>
</protein>
<dbReference type="GO" id="GO:0004198">
    <property type="term" value="F:calcium-dependent cysteine-type endopeptidase activity"/>
    <property type="evidence" value="ECO:0007669"/>
    <property type="project" value="InterPro"/>
</dbReference>
<feature type="region of interest" description="Disordered" evidence="11">
    <location>
        <begin position="1335"/>
        <end position="1425"/>
    </location>
</feature>
<evidence type="ECO:0000256" key="2">
    <source>
        <dbReference type="ARBA" id="ARBA00022670"/>
    </source>
</evidence>
<dbReference type="PRINTS" id="PR00704">
    <property type="entry name" value="CALPAIN"/>
</dbReference>
<evidence type="ECO:0000256" key="7">
    <source>
        <dbReference type="ARBA" id="ARBA00022833"/>
    </source>
</evidence>
<dbReference type="InterPro" id="IPR001300">
    <property type="entry name" value="Peptidase_C2_calpain_cat"/>
</dbReference>
<feature type="compositionally biased region" description="Low complexity" evidence="11">
    <location>
        <begin position="1400"/>
        <end position="1425"/>
    </location>
</feature>
<evidence type="ECO:0000256" key="6">
    <source>
        <dbReference type="ARBA" id="ARBA00022807"/>
    </source>
</evidence>
<dbReference type="InterPro" id="IPR000169">
    <property type="entry name" value="Pept_cys_AS"/>
</dbReference>
<keyword evidence="2 10" id="KW-0645">Protease</keyword>
<evidence type="ECO:0000256" key="4">
    <source>
        <dbReference type="ARBA" id="ARBA00022771"/>
    </source>
</evidence>
<feature type="active site" evidence="8 10">
    <location>
        <position position="881"/>
    </location>
</feature>
<dbReference type="Pfam" id="PF00648">
    <property type="entry name" value="Peptidase_C2"/>
    <property type="match status" value="2"/>
</dbReference>
<evidence type="ECO:0000259" key="12">
    <source>
        <dbReference type="PROSITE" id="PS50135"/>
    </source>
</evidence>
<name>A0A5N5QEA0_9AGAM</name>
<dbReference type="PROSITE" id="PS00139">
    <property type="entry name" value="THIOL_PROTEASE_CYS"/>
    <property type="match status" value="2"/>
</dbReference>
<evidence type="ECO:0000256" key="8">
    <source>
        <dbReference type="PIRSR" id="PIRSR622684-1"/>
    </source>
</evidence>
<organism evidence="14 15">
    <name type="scientific">Ceratobasidium theobromae</name>
    <dbReference type="NCBI Taxonomy" id="1582974"/>
    <lineage>
        <taxon>Eukaryota</taxon>
        <taxon>Fungi</taxon>
        <taxon>Dikarya</taxon>
        <taxon>Basidiomycota</taxon>
        <taxon>Agaricomycotina</taxon>
        <taxon>Agaricomycetes</taxon>
        <taxon>Cantharellales</taxon>
        <taxon>Ceratobasidiaceae</taxon>
        <taxon>Ceratobasidium</taxon>
    </lineage>
</organism>
<dbReference type="SMART" id="SM00291">
    <property type="entry name" value="ZnF_ZZ"/>
    <property type="match status" value="1"/>
</dbReference>
<feature type="domain" description="Calpain catalytic" evidence="13">
    <location>
        <begin position="853"/>
        <end position="1138"/>
    </location>
</feature>
<proteinExistence type="inferred from homology"/>
<dbReference type="InterPro" id="IPR038765">
    <property type="entry name" value="Papain-like_cys_pep_sf"/>
</dbReference>
<comment type="caution">
    <text evidence="14">The sequence shown here is derived from an EMBL/GenBank/DDBJ whole genome shotgun (WGS) entry which is preliminary data.</text>
</comment>
<dbReference type="PANTHER" id="PTHR10183">
    <property type="entry name" value="CALPAIN"/>
    <property type="match status" value="1"/>
</dbReference>
<gene>
    <name evidence="14" type="ORF">CTheo_6472</name>
</gene>
<keyword evidence="6 10" id="KW-0788">Thiol protease</keyword>
<evidence type="ECO:0008006" key="16">
    <source>
        <dbReference type="Google" id="ProtNLM"/>
    </source>
</evidence>
<dbReference type="InterPro" id="IPR000433">
    <property type="entry name" value="Znf_ZZ"/>
</dbReference>
<evidence type="ECO:0000256" key="5">
    <source>
        <dbReference type="ARBA" id="ARBA00022801"/>
    </source>
</evidence>
<dbReference type="SMART" id="SM00230">
    <property type="entry name" value="CysPc"/>
    <property type="match status" value="2"/>
</dbReference>
<evidence type="ECO:0000313" key="15">
    <source>
        <dbReference type="Proteomes" id="UP000383932"/>
    </source>
</evidence>
<dbReference type="Gene3D" id="3.30.60.90">
    <property type="match status" value="1"/>
</dbReference>
<evidence type="ECO:0000259" key="13">
    <source>
        <dbReference type="PROSITE" id="PS50203"/>
    </source>
</evidence>
<keyword evidence="15" id="KW-1185">Reference proteome</keyword>
<reference evidence="14 15" key="1">
    <citation type="journal article" date="2019" name="Fungal Biol. Biotechnol.">
        <title>Draft genome sequence of fastidious pathogen Ceratobasidium theobromae, which causes vascular-streak dieback in Theobroma cacao.</title>
        <authorList>
            <person name="Ali S.S."/>
            <person name="Asman A."/>
            <person name="Shao J."/>
            <person name="Firmansyah A.P."/>
            <person name="Susilo A.W."/>
            <person name="Rosmana A."/>
            <person name="McMahon P."/>
            <person name="Junaid M."/>
            <person name="Guest D."/>
            <person name="Kheng T.Y."/>
            <person name="Meinhardt L.W."/>
            <person name="Bailey B.A."/>
        </authorList>
    </citation>
    <scope>NUCLEOTIDE SEQUENCE [LARGE SCALE GENOMIC DNA]</scope>
    <source>
        <strain evidence="14 15">CT2</strain>
    </source>
</reference>
<sequence length="1533" mass="175864">MFRTLWSYRPTPERRETVLQHETATKFEQQAERAGLLCTDQLNKAKDRCRSKVKAIAKQCRAQNRRFRDIEFDIEEDRERCLHGLSTPIARRFSPADVMRAHQIFDKPKFYIEGAKSSDIMQGRIGDCWFLSALATVSTMDGLIEEVCVEVGTFHFPLLALKLSQRDEQVGVYGFIFYRDSGWVDVIVDDLLYTSVPKFEQLSRPERNLYHNDREKFNTGARKGGPSLYFAKSGTENETWVPLIEKAYAKLHGDYAAIDGGLAADAIEDLTGGVSTIFHVHDILDEDMFWEDELMKVKEDRLFGCYIYKMPNTPNGEEEEMTVNGLFAGHAYSVIAAIQVNGKRFLRIRNPWGKTEWTGAWSDGSKEWTREWLERLSELGHSFGNDGEFIMEYKDFLSTWTMIERSRLFDKEWKMSSMWLNVNSRSFPCAWNFGDVSFTFSVTEDTPAVIVLSQLDDRYFAEISGYSQWTLEFVGDYVVHVRLDRRHIRNRNFFQESIATWDHRKLSKVWSEACLASSIAVNFDPRTYGDLLPTSVETYAGRNLTEIEQAHHELTQKKNPTTNLVVTYEEPDTLSLKRGTTNSFGHDEEDNFVDAKSDKSQEEGCLDPAICVPNPRPRAQSAMMVVHHGRKCDSCSVGVVEAWELQVLRAKITISARHAWRKESIRRTLCCAFAIRSMRTNSMTRGRLQPSRVSYGMEEWLRGTGRAKNAFICTINILNIDNFLGEPWMPSSPISPIKLRVVKFRSKRPWHAHITYFDDLVVAPEIEIGNERKATTFRFEQQSERAGLLCTEELRLATERCHQKVEAIIQDCRARNCRFRDIEFDLEGDRTRCLYGLNVPEVHPSKPPSDVLRATQIFQKPQFFIDGASSSDVAQGSLGDCWFVSAISVVSTMQDLVSRICVHRDEEVGVYGFIFYRDSGWVDVIIDDLLYTKLPKYEELTPEQQDMYHQDKDEFDSKARMGGKTLYFARSKTENETWVPLLEKAYAKLHGDYASLDGGYESEAIEDLTGGVSTIFHVKDILSPDRFWDEQLCNVNKDRLFGCFIDDKRDLVNGLHTGHAYSVLEALEVAGKRFVRLRNPWGESEWTGPWSDGSKEWTPEWLLRLPELHHTFGQDGEFLMEYTDFLKNWTIIERSRLFDSGWKMSNMWLNVNSRTFPSAWGFGDVSFTISVTESTPAVIVLSQLDDRYYREISGYSKWSLDFVIYRKGAPADRPLARSPHSLFWRRSVNIELNCLEVGEYVIHVRLDRDHIRSKHYIQDMSYDWNQRKLSKVWTESCVSKSIAANFDPKSCREHLPAPAELFGGEDLNSLEIKYYDIDASRAKSTNNIMASPLALIPDNSKTNGAKSNSYSEISSISSSDSESNKEENRSRSRSSSKSRKSTGLTRRFQTADDGVLKSNTTKPTKTTAFTTRTRSYTRQSTYRPTGTSHFGTKCNECKVSPIVGDWYRCLDSSCLEYSVCSKCMSTSAHDTAHRMVFIRTPEDAEKLENQIPYGEDNSVTLGLRVYTKGNSVATIAGQLRHGNLVRWRRKDEV</sequence>
<feature type="active site" evidence="8 10">
    <location>
        <position position="1079"/>
    </location>
</feature>
<keyword evidence="3" id="KW-0479">Metal-binding</keyword>
<dbReference type="SUPFAM" id="SSF57850">
    <property type="entry name" value="RING/U-box"/>
    <property type="match status" value="1"/>
</dbReference>
<evidence type="ECO:0000256" key="1">
    <source>
        <dbReference type="ARBA" id="ARBA00007623"/>
    </source>
</evidence>
<accession>A0A5N5QEA0</accession>
<dbReference type="Pfam" id="PF00569">
    <property type="entry name" value="ZZ"/>
    <property type="match status" value="1"/>
</dbReference>
<keyword evidence="7" id="KW-0862">Zinc</keyword>
<feature type="active site" evidence="10">
    <location>
        <position position="330"/>
    </location>
</feature>
<dbReference type="Proteomes" id="UP000383932">
    <property type="component" value="Unassembled WGS sequence"/>
</dbReference>
<dbReference type="CDD" id="cd00044">
    <property type="entry name" value="CysPc"/>
    <property type="match status" value="2"/>
</dbReference>
<feature type="active site" evidence="10">
    <location>
        <position position="128"/>
    </location>
</feature>
<feature type="domain" description="ZZ-type" evidence="12">
    <location>
        <begin position="1429"/>
        <end position="1483"/>
    </location>
</feature>